<sequence>MQTFQVITDSSWQLITKSATHKITQGAEIQSQKQSKNVTGSFVPAQGSKVLASTLKRKAEDDLKSDEPKSKKSRASFGPTPDLWVWASALHGMYESFLWISNAEQYLD</sequence>
<organism evidence="2 3">
    <name type="scientific">Laccaria amethystina LaAM-08-1</name>
    <dbReference type="NCBI Taxonomy" id="1095629"/>
    <lineage>
        <taxon>Eukaryota</taxon>
        <taxon>Fungi</taxon>
        <taxon>Dikarya</taxon>
        <taxon>Basidiomycota</taxon>
        <taxon>Agaricomycotina</taxon>
        <taxon>Agaricomycetes</taxon>
        <taxon>Agaricomycetidae</taxon>
        <taxon>Agaricales</taxon>
        <taxon>Agaricineae</taxon>
        <taxon>Hydnangiaceae</taxon>
        <taxon>Laccaria</taxon>
    </lineage>
</organism>
<proteinExistence type="predicted"/>
<protein>
    <submittedName>
        <fullName evidence="2">Uncharacterized protein</fullName>
    </submittedName>
</protein>
<dbReference type="EMBL" id="KN838857">
    <property type="protein sequence ID" value="KIJ93226.1"/>
    <property type="molecule type" value="Genomic_DNA"/>
</dbReference>
<gene>
    <name evidence="2" type="ORF">K443DRAFT_13020</name>
</gene>
<evidence type="ECO:0000256" key="1">
    <source>
        <dbReference type="SAM" id="MobiDB-lite"/>
    </source>
</evidence>
<reference evidence="2 3" key="1">
    <citation type="submission" date="2014-04" db="EMBL/GenBank/DDBJ databases">
        <authorList>
            <consortium name="DOE Joint Genome Institute"/>
            <person name="Kuo A."/>
            <person name="Kohler A."/>
            <person name="Nagy L.G."/>
            <person name="Floudas D."/>
            <person name="Copeland A."/>
            <person name="Barry K.W."/>
            <person name="Cichocki N."/>
            <person name="Veneault-Fourrey C."/>
            <person name="LaButti K."/>
            <person name="Lindquist E.A."/>
            <person name="Lipzen A."/>
            <person name="Lundell T."/>
            <person name="Morin E."/>
            <person name="Murat C."/>
            <person name="Sun H."/>
            <person name="Tunlid A."/>
            <person name="Henrissat B."/>
            <person name="Grigoriev I.V."/>
            <person name="Hibbett D.S."/>
            <person name="Martin F."/>
            <person name="Nordberg H.P."/>
            <person name="Cantor M.N."/>
            <person name="Hua S.X."/>
        </authorList>
    </citation>
    <scope>NUCLEOTIDE SEQUENCE [LARGE SCALE GENOMIC DNA]</scope>
    <source>
        <strain evidence="2 3">LaAM-08-1</strain>
    </source>
</reference>
<feature type="region of interest" description="Disordered" evidence="1">
    <location>
        <begin position="56"/>
        <end position="80"/>
    </location>
</feature>
<dbReference type="Proteomes" id="UP000054477">
    <property type="component" value="Unassembled WGS sequence"/>
</dbReference>
<dbReference type="OrthoDB" id="3247165at2759"/>
<keyword evidence="3" id="KW-1185">Reference proteome</keyword>
<evidence type="ECO:0000313" key="2">
    <source>
        <dbReference type="EMBL" id="KIJ93226.1"/>
    </source>
</evidence>
<accession>A0A0C9X6E1</accession>
<dbReference type="HOGENOM" id="CLU_2197391_0_0_1"/>
<feature type="compositionally biased region" description="Basic and acidic residues" evidence="1">
    <location>
        <begin position="57"/>
        <end position="70"/>
    </location>
</feature>
<reference evidence="3" key="2">
    <citation type="submission" date="2015-01" db="EMBL/GenBank/DDBJ databases">
        <title>Evolutionary Origins and Diversification of the Mycorrhizal Mutualists.</title>
        <authorList>
            <consortium name="DOE Joint Genome Institute"/>
            <consortium name="Mycorrhizal Genomics Consortium"/>
            <person name="Kohler A."/>
            <person name="Kuo A."/>
            <person name="Nagy L.G."/>
            <person name="Floudas D."/>
            <person name="Copeland A."/>
            <person name="Barry K.W."/>
            <person name="Cichocki N."/>
            <person name="Veneault-Fourrey C."/>
            <person name="LaButti K."/>
            <person name="Lindquist E.A."/>
            <person name="Lipzen A."/>
            <person name="Lundell T."/>
            <person name="Morin E."/>
            <person name="Murat C."/>
            <person name="Riley R."/>
            <person name="Ohm R."/>
            <person name="Sun H."/>
            <person name="Tunlid A."/>
            <person name="Henrissat B."/>
            <person name="Grigoriev I.V."/>
            <person name="Hibbett D.S."/>
            <person name="Martin F."/>
        </authorList>
    </citation>
    <scope>NUCLEOTIDE SEQUENCE [LARGE SCALE GENOMIC DNA]</scope>
    <source>
        <strain evidence="3">LaAM-08-1</strain>
    </source>
</reference>
<evidence type="ECO:0000313" key="3">
    <source>
        <dbReference type="Proteomes" id="UP000054477"/>
    </source>
</evidence>
<name>A0A0C9X6E1_9AGAR</name>
<dbReference type="AlphaFoldDB" id="A0A0C9X6E1"/>